<gene>
    <name evidence="1" type="ORF">JCM19231_3266</name>
</gene>
<sequence>MYAHHLLADYLLWQGIKLQSKVLPRLKENSAPMVRCFLRIKSSLRFCLTGYLFCMSKGIDNRLN</sequence>
<organism evidence="1 2">
    <name type="scientific">Vibrio ishigakensis</name>
    <dbReference type="NCBI Taxonomy" id="1481914"/>
    <lineage>
        <taxon>Bacteria</taxon>
        <taxon>Pseudomonadati</taxon>
        <taxon>Pseudomonadota</taxon>
        <taxon>Gammaproteobacteria</taxon>
        <taxon>Vibrionales</taxon>
        <taxon>Vibrionaceae</taxon>
        <taxon>Vibrio</taxon>
    </lineage>
</organism>
<evidence type="ECO:0000313" key="2">
    <source>
        <dbReference type="Proteomes" id="UP000031671"/>
    </source>
</evidence>
<dbReference type="AlphaFoldDB" id="A0A0B8P423"/>
<dbReference type="Proteomes" id="UP000031671">
    <property type="component" value="Unassembled WGS sequence"/>
</dbReference>
<comment type="caution">
    <text evidence="1">The sequence shown here is derived from an EMBL/GenBank/DDBJ whole genome shotgun (WGS) entry which is preliminary data.</text>
</comment>
<proteinExistence type="predicted"/>
<accession>A0A0B8P423</accession>
<name>A0A0B8P423_9VIBR</name>
<dbReference type="EMBL" id="BBRZ01000063">
    <property type="protein sequence ID" value="GAM57734.1"/>
    <property type="molecule type" value="Genomic_DNA"/>
</dbReference>
<keyword evidence="2" id="KW-1185">Reference proteome</keyword>
<evidence type="ECO:0000313" key="1">
    <source>
        <dbReference type="EMBL" id="GAM57734.1"/>
    </source>
</evidence>
<protein>
    <submittedName>
        <fullName evidence="1">Uncharacterized protein</fullName>
    </submittedName>
</protein>
<reference evidence="1 2" key="2">
    <citation type="submission" date="2015-01" db="EMBL/GenBank/DDBJ databases">
        <authorList>
            <consortium name="NBRP consortium"/>
            <person name="Sawabe T."/>
            <person name="Meirelles P."/>
            <person name="Feng G."/>
            <person name="Sayaka M."/>
            <person name="Hattori M."/>
            <person name="Ohkuma M."/>
        </authorList>
    </citation>
    <scope>NUCLEOTIDE SEQUENCE [LARGE SCALE GENOMIC DNA]</scope>
    <source>
        <strain evidence="2">JCM 19231</strain>
    </source>
</reference>
<reference evidence="1 2" key="1">
    <citation type="submission" date="2015-01" db="EMBL/GenBank/DDBJ databases">
        <title>Vibrio sp. C1 JCM 19231 whole genome shotgun sequence.</title>
        <authorList>
            <person name="Sawabe T."/>
            <person name="Meirelles P."/>
            <person name="Feng G."/>
            <person name="Sayaka M."/>
            <person name="Hattori M."/>
            <person name="Ohkuma M."/>
        </authorList>
    </citation>
    <scope>NUCLEOTIDE SEQUENCE [LARGE SCALE GENOMIC DNA]</scope>
    <source>
        <strain evidence="2">JCM 19231</strain>
    </source>
</reference>